<evidence type="ECO:0000313" key="2">
    <source>
        <dbReference type="Proteomes" id="UP001157502"/>
    </source>
</evidence>
<name>A0ACC2F822_DALPE</name>
<comment type="caution">
    <text evidence="1">The sequence shown here is derived from an EMBL/GenBank/DDBJ whole genome shotgun (WGS) entry which is preliminary data.</text>
</comment>
<evidence type="ECO:0000313" key="1">
    <source>
        <dbReference type="EMBL" id="KAJ7987509.1"/>
    </source>
</evidence>
<keyword evidence="2" id="KW-1185">Reference proteome</keyword>
<reference evidence="1" key="1">
    <citation type="submission" date="2021-05" db="EMBL/GenBank/DDBJ databases">
        <authorList>
            <person name="Pan Q."/>
            <person name="Jouanno E."/>
            <person name="Zahm M."/>
            <person name="Klopp C."/>
            <person name="Cabau C."/>
            <person name="Louis A."/>
            <person name="Berthelot C."/>
            <person name="Parey E."/>
            <person name="Roest Crollius H."/>
            <person name="Montfort J."/>
            <person name="Robinson-Rechavi M."/>
            <person name="Bouchez O."/>
            <person name="Lampietro C."/>
            <person name="Lopez Roques C."/>
            <person name="Donnadieu C."/>
            <person name="Postlethwait J."/>
            <person name="Bobe J."/>
            <person name="Dillon D."/>
            <person name="Chandos A."/>
            <person name="von Hippel F."/>
            <person name="Guiguen Y."/>
        </authorList>
    </citation>
    <scope>NUCLEOTIDE SEQUENCE</scope>
    <source>
        <strain evidence="1">YG-Jan2019</strain>
    </source>
</reference>
<protein>
    <submittedName>
        <fullName evidence="1">Uncharacterized protein</fullName>
    </submittedName>
</protein>
<sequence length="72" mass="7822">MAVSQTVTVRGSVISDGNTGTIKSSCTLVLQRIQISPTGREGDYWIQLISCFNPKAVRITPRNCQSWSPIGP</sequence>
<dbReference type="Proteomes" id="UP001157502">
    <property type="component" value="Chromosome 32"/>
</dbReference>
<dbReference type="EMBL" id="CM055759">
    <property type="protein sequence ID" value="KAJ7987509.1"/>
    <property type="molecule type" value="Genomic_DNA"/>
</dbReference>
<proteinExistence type="predicted"/>
<organism evidence="1 2">
    <name type="scientific">Dallia pectoralis</name>
    <name type="common">Alaska blackfish</name>
    <dbReference type="NCBI Taxonomy" id="75939"/>
    <lineage>
        <taxon>Eukaryota</taxon>
        <taxon>Metazoa</taxon>
        <taxon>Chordata</taxon>
        <taxon>Craniata</taxon>
        <taxon>Vertebrata</taxon>
        <taxon>Euteleostomi</taxon>
        <taxon>Actinopterygii</taxon>
        <taxon>Neopterygii</taxon>
        <taxon>Teleostei</taxon>
        <taxon>Protacanthopterygii</taxon>
        <taxon>Esociformes</taxon>
        <taxon>Umbridae</taxon>
        <taxon>Dallia</taxon>
    </lineage>
</organism>
<accession>A0ACC2F822</accession>
<gene>
    <name evidence="1" type="ORF">DPEC_G00327230</name>
</gene>